<protein>
    <recommendedName>
        <fullName evidence="4">SAM-dependent MTase RsmB/NOP-type domain-containing protein</fullName>
    </recommendedName>
</protein>
<dbReference type="PANTHER" id="PTHR14663:SF2">
    <property type="entry name" value="METHYLTRANSFERASE NSUN7-RELATED"/>
    <property type="match status" value="1"/>
</dbReference>
<accession>A0A2J7PZE6</accession>
<feature type="region of interest" description="Disordered" evidence="1">
    <location>
        <begin position="612"/>
        <end position="648"/>
    </location>
</feature>
<dbReference type="PANTHER" id="PTHR14663">
    <property type="entry name" value="METHYLTRANSFERASE NSUN7-RELATED"/>
    <property type="match status" value="1"/>
</dbReference>
<feature type="region of interest" description="Disordered" evidence="1">
    <location>
        <begin position="34"/>
        <end position="73"/>
    </location>
</feature>
<dbReference type="InterPro" id="IPR042620">
    <property type="entry name" value="NSUN7"/>
</dbReference>
<evidence type="ECO:0000313" key="3">
    <source>
        <dbReference type="Proteomes" id="UP000235965"/>
    </source>
</evidence>
<comment type="caution">
    <text evidence="2">The sequence shown here is derived from an EMBL/GenBank/DDBJ whole genome shotgun (WGS) entry which is preliminary data.</text>
</comment>
<dbReference type="AlphaFoldDB" id="A0A2J7PZE6"/>
<keyword evidence="3" id="KW-1185">Reference proteome</keyword>
<evidence type="ECO:0000256" key="1">
    <source>
        <dbReference type="SAM" id="MobiDB-lite"/>
    </source>
</evidence>
<evidence type="ECO:0000313" key="2">
    <source>
        <dbReference type="EMBL" id="PNF21707.1"/>
    </source>
</evidence>
<organism evidence="2 3">
    <name type="scientific">Cryptotermes secundus</name>
    <dbReference type="NCBI Taxonomy" id="105785"/>
    <lineage>
        <taxon>Eukaryota</taxon>
        <taxon>Metazoa</taxon>
        <taxon>Ecdysozoa</taxon>
        <taxon>Arthropoda</taxon>
        <taxon>Hexapoda</taxon>
        <taxon>Insecta</taxon>
        <taxon>Pterygota</taxon>
        <taxon>Neoptera</taxon>
        <taxon>Polyneoptera</taxon>
        <taxon>Dictyoptera</taxon>
        <taxon>Blattodea</taxon>
        <taxon>Blattoidea</taxon>
        <taxon>Termitoidae</taxon>
        <taxon>Kalotermitidae</taxon>
        <taxon>Cryptotermitinae</taxon>
        <taxon>Cryptotermes</taxon>
    </lineage>
</organism>
<name>A0A2J7PZE6_9NEOP</name>
<proteinExistence type="predicted"/>
<sequence>MDTYSISCDILLPSNKDWRMKNYFKLVEQQREMDANPTTCVTPERMEGEPTSSSQPQAKKPRRSSSSLDSGLSLSSTLSMETTWTVSDIAKAAHLLTVLPRPLRFEDEEEMRRVYSIIYDVFRYKSVLNQALIQTAFFLKYPQFQKQPCLVSLLFYDLYKRRFLPRENHDEPLRAQLFEEAGLQEAETCLWDVRVKLAASLSRLRIKNKALSLSKLLPPHLRDSHVAALDELPVAAWINTFKIDMDEVTHLLEKAGLKRLDSKELKPDALSYVLDDWCPKLIKSHPTHRSDLAQSALVKRNLIVLQDRAFCFGPAVMCKIVHDLDLAGRLVQTHVVSPRTTAYLANILSDNEKIKTLIAFGAGQRKEEYDAYLRMLGVTNTEVRAESFLDVPSDSCLLESVVGVLATPPNTYSGVRDPVDLACSRGGDLSMLEVLTEVEDWRMKRIDAILEEERQTLRLAMSRPQIQAVLYETHSIVPAENNEMVNRMVNEMNRRAHEKHAEELGKTVLASQKEEGLETADENVVAPSDSVASIENIYMREPERPKFTEADVTVPSCDVFEIRFLPGLFLQEDIHVTMEEEGCYLAYLRRKEVVRLNAKYMINIAASRGLFGGETGGSKEAKKSQSGRPQRKKPDLQRQTSGTPLLIRPTSRRVEMERIAAPTQASISRRATGPGKISSGNFQQGTWSSTICQRHQNHFQHEFTPVVGINPKMVAQIRRQDARKWWREAARHIIVFGFNFELDQNSVDRYMRPRLKLSRTKPYYKVPLRVNVASIQFDDPNKFL</sequence>
<dbReference type="STRING" id="105785.A0A2J7PZE6"/>
<dbReference type="Gene3D" id="3.40.50.150">
    <property type="entry name" value="Vaccinia Virus protein VP39"/>
    <property type="match status" value="1"/>
</dbReference>
<gene>
    <name evidence="2" type="ORF">B7P43_G10336</name>
</gene>
<reference evidence="2 3" key="1">
    <citation type="submission" date="2017-12" db="EMBL/GenBank/DDBJ databases">
        <title>Hemimetabolous genomes reveal molecular basis of termite eusociality.</title>
        <authorList>
            <person name="Harrison M.C."/>
            <person name="Jongepier E."/>
            <person name="Robertson H.M."/>
            <person name="Arning N."/>
            <person name="Bitard-Feildel T."/>
            <person name="Chao H."/>
            <person name="Childers C.P."/>
            <person name="Dinh H."/>
            <person name="Doddapaneni H."/>
            <person name="Dugan S."/>
            <person name="Gowin J."/>
            <person name="Greiner C."/>
            <person name="Han Y."/>
            <person name="Hu H."/>
            <person name="Hughes D.S.T."/>
            <person name="Huylmans A.-K."/>
            <person name="Kemena C."/>
            <person name="Kremer L.P.M."/>
            <person name="Lee S.L."/>
            <person name="Lopez-Ezquerra A."/>
            <person name="Mallet L."/>
            <person name="Monroy-Kuhn J.M."/>
            <person name="Moser A."/>
            <person name="Murali S.C."/>
            <person name="Muzny D.M."/>
            <person name="Otani S."/>
            <person name="Piulachs M.-D."/>
            <person name="Poelchau M."/>
            <person name="Qu J."/>
            <person name="Schaub F."/>
            <person name="Wada-Katsumata A."/>
            <person name="Worley K.C."/>
            <person name="Xie Q."/>
            <person name="Ylla G."/>
            <person name="Poulsen M."/>
            <person name="Gibbs R.A."/>
            <person name="Schal C."/>
            <person name="Richards S."/>
            <person name="Belles X."/>
            <person name="Korb J."/>
            <person name="Bornberg-Bauer E."/>
        </authorList>
    </citation>
    <scope>NUCLEOTIDE SEQUENCE [LARGE SCALE GENOMIC DNA]</scope>
    <source>
        <tissue evidence="2">Whole body</tissue>
    </source>
</reference>
<evidence type="ECO:0008006" key="4">
    <source>
        <dbReference type="Google" id="ProtNLM"/>
    </source>
</evidence>
<dbReference type="Proteomes" id="UP000235965">
    <property type="component" value="Unassembled WGS sequence"/>
</dbReference>
<feature type="compositionally biased region" description="Low complexity" evidence="1">
    <location>
        <begin position="64"/>
        <end position="73"/>
    </location>
</feature>
<dbReference type="OrthoDB" id="6817893at2759"/>
<dbReference type="InterPro" id="IPR029063">
    <property type="entry name" value="SAM-dependent_MTases_sf"/>
</dbReference>
<dbReference type="EMBL" id="NEVH01020335">
    <property type="protein sequence ID" value="PNF21707.1"/>
    <property type="molecule type" value="Genomic_DNA"/>
</dbReference>
<dbReference type="InParanoid" id="A0A2J7PZE6"/>